<keyword evidence="3" id="KW-1185">Reference proteome</keyword>
<keyword evidence="1" id="KW-0732">Signal</keyword>
<name>A0A8J7M132_9BACT</name>
<feature type="chain" id="PRO_5035285106" evidence="1">
    <location>
        <begin position="23"/>
        <end position="89"/>
    </location>
</feature>
<gene>
    <name evidence="2" type="ORF">JFN93_18515</name>
</gene>
<dbReference type="EMBL" id="JAEMHM010000016">
    <property type="protein sequence ID" value="MBJ6726710.1"/>
    <property type="molecule type" value="Genomic_DNA"/>
</dbReference>
<dbReference type="Proteomes" id="UP000636888">
    <property type="component" value="Unassembled WGS sequence"/>
</dbReference>
<evidence type="ECO:0000256" key="1">
    <source>
        <dbReference type="SAM" id="SignalP"/>
    </source>
</evidence>
<dbReference type="AlphaFoldDB" id="A0A8J7M132"/>
<protein>
    <submittedName>
        <fullName evidence="2">Uncharacterized protein</fullName>
    </submittedName>
</protein>
<organism evidence="2 3">
    <name type="scientific">Geomesophilobacter sediminis</name>
    <dbReference type="NCBI Taxonomy" id="2798584"/>
    <lineage>
        <taxon>Bacteria</taxon>
        <taxon>Pseudomonadati</taxon>
        <taxon>Thermodesulfobacteriota</taxon>
        <taxon>Desulfuromonadia</taxon>
        <taxon>Geobacterales</taxon>
        <taxon>Geobacteraceae</taxon>
        <taxon>Geomesophilobacter</taxon>
    </lineage>
</organism>
<dbReference type="RefSeq" id="WP_199385619.1">
    <property type="nucleotide sequence ID" value="NZ_JAEMHM010000016.1"/>
</dbReference>
<sequence>MKKTALAFAAILSLTSALPAFADMTNNQKDECLLASMNCPEAVMDIQTQINRLTAEVKKGGRVYTPEEVAILENKLEQAKAMLTTLEDE</sequence>
<proteinExistence type="predicted"/>
<evidence type="ECO:0000313" key="3">
    <source>
        <dbReference type="Proteomes" id="UP000636888"/>
    </source>
</evidence>
<reference evidence="2" key="1">
    <citation type="submission" date="2020-12" db="EMBL/GenBank/DDBJ databases">
        <title>Geomonas sp. Red875, isolated from river sediment.</title>
        <authorList>
            <person name="Xu Z."/>
            <person name="Zhang Z."/>
            <person name="Masuda Y."/>
            <person name="Itoh H."/>
            <person name="Senoo K."/>
        </authorList>
    </citation>
    <scope>NUCLEOTIDE SEQUENCE</scope>
    <source>
        <strain evidence="2">Red875</strain>
    </source>
</reference>
<accession>A0A8J7M132</accession>
<comment type="caution">
    <text evidence="2">The sequence shown here is derived from an EMBL/GenBank/DDBJ whole genome shotgun (WGS) entry which is preliminary data.</text>
</comment>
<evidence type="ECO:0000313" key="2">
    <source>
        <dbReference type="EMBL" id="MBJ6726710.1"/>
    </source>
</evidence>
<feature type="signal peptide" evidence="1">
    <location>
        <begin position="1"/>
        <end position="22"/>
    </location>
</feature>